<dbReference type="Proteomes" id="UP000254282">
    <property type="component" value="Unassembled WGS sequence"/>
</dbReference>
<dbReference type="CDD" id="cd04301">
    <property type="entry name" value="NAT_SF"/>
    <property type="match status" value="2"/>
</dbReference>
<dbReference type="RefSeq" id="WP_115619274.1">
    <property type="nucleotide sequence ID" value="NZ_UFVR01000004.1"/>
</dbReference>
<dbReference type="PROSITE" id="PS51186">
    <property type="entry name" value="GNAT"/>
    <property type="match status" value="2"/>
</dbReference>
<dbReference type="InterPro" id="IPR050680">
    <property type="entry name" value="YpeA/RimI_acetyltransf"/>
</dbReference>
<dbReference type="AlphaFoldDB" id="A0A381FCT5"/>
<feature type="domain" description="N-acetyltransferase" evidence="3">
    <location>
        <begin position="1"/>
        <end position="144"/>
    </location>
</feature>
<dbReference type="EMBL" id="UFVR01000004">
    <property type="protein sequence ID" value="SUX44288.1"/>
    <property type="molecule type" value="Genomic_DNA"/>
</dbReference>
<sequence length="273" mass="30882">MTEKDTPDLLDTLNHAFADYIVPFQLNAEQLQFKIKSENIVSDWSLGVFDSERLVAFIMHGVRKENGKTVVYNAGTGVLPEYRGQGLVGKMYDFTQSFFEGNKVKELVLEVIENNQSAIRAYEKNGFTIRRKLLCFGGELKPISHQSAASIEPLHELLWEDLQLFWDISPSWQTAILSMDIAQPTAFGAFIDSQLVGYVLFNPVNNRICQIAVAAQYRRKGIGTQLLAEVQKQLPNEKVQFNNIDEAAENLKSFLEKLGLANNINQFEMSKNL</sequence>
<dbReference type="InterPro" id="IPR016181">
    <property type="entry name" value="Acyl_CoA_acyltransferase"/>
</dbReference>
<feature type="domain" description="N-acetyltransferase" evidence="3">
    <location>
        <begin position="138"/>
        <end position="273"/>
    </location>
</feature>
<dbReference type="Gene3D" id="3.40.630.30">
    <property type="match status" value="2"/>
</dbReference>
<proteinExistence type="predicted"/>
<reference evidence="4 5" key="1">
    <citation type="submission" date="2018-06" db="EMBL/GenBank/DDBJ databases">
        <authorList>
            <consortium name="Pathogen Informatics"/>
            <person name="Doyle S."/>
        </authorList>
    </citation>
    <scope>NUCLEOTIDE SEQUENCE [LARGE SCALE GENOMIC DNA]</scope>
    <source>
        <strain evidence="4 5">NCTC13532</strain>
    </source>
</reference>
<gene>
    <name evidence="4" type="ORF">NCTC13532_00737</name>
</gene>
<name>A0A381FCT5_9FLAO</name>
<dbReference type="SUPFAM" id="SSF55729">
    <property type="entry name" value="Acyl-CoA N-acyltransferases (Nat)"/>
    <property type="match status" value="2"/>
</dbReference>
<keyword evidence="2" id="KW-0012">Acyltransferase</keyword>
<dbReference type="PANTHER" id="PTHR43420">
    <property type="entry name" value="ACETYLTRANSFERASE"/>
    <property type="match status" value="1"/>
</dbReference>
<dbReference type="InterPro" id="IPR000182">
    <property type="entry name" value="GNAT_dom"/>
</dbReference>
<evidence type="ECO:0000313" key="4">
    <source>
        <dbReference type="EMBL" id="SUX44288.1"/>
    </source>
</evidence>
<evidence type="ECO:0000259" key="3">
    <source>
        <dbReference type="PROSITE" id="PS51186"/>
    </source>
</evidence>
<evidence type="ECO:0000256" key="2">
    <source>
        <dbReference type="ARBA" id="ARBA00023315"/>
    </source>
</evidence>
<dbReference type="GO" id="GO:0016747">
    <property type="term" value="F:acyltransferase activity, transferring groups other than amino-acyl groups"/>
    <property type="evidence" value="ECO:0007669"/>
    <property type="project" value="InterPro"/>
</dbReference>
<protein>
    <submittedName>
        <fullName evidence="4">Ribosomal-protein-alanine N-acetyltransferase</fullName>
    </submittedName>
</protein>
<evidence type="ECO:0000313" key="5">
    <source>
        <dbReference type="Proteomes" id="UP000254282"/>
    </source>
</evidence>
<dbReference type="Pfam" id="PF00583">
    <property type="entry name" value="Acetyltransf_1"/>
    <property type="match status" value="2"/>
</dbReference>
<keyword evidence="1 4" id="KW-0808">Transferase</keyword>
<accession>A0A381FCT5</accession>
<evidence type="ECO:0000256" key="1">
    <source>
        <dbReference type="ARBA" id="ARBA00022679"/>
    </source>
</evidence>
<organism evidence="4 5">
    <name type="scientific">Chryseobacterium indoltheticum</name>
    <dbReference type="NCBI Taxonomy" id="254"/>
    <lineage>
        <taxon>Bacteria</taxon>
        <taxon>Pseudomonadati</taxon>
        <taxon>Bacteroidota</taxon>
        <taxon>Flavobacteriia</taxon>
        <taxon>Flavobacteriales</taxon>
        <taxon>Weeksellaceae</taxon>
        <taxon>Chryseobacterium group</taxon>
        <taxon>Chryseobacterium</taxon>
    </lineage>
</organism>
<dbReference type="PANTHER" id="PTHR43420:SF44">
    <property type="entry name" value="ACETYLTRANSFERASE YPEA"/>
    <property type="match status" value="1"/>
</dbReference>